<keyword evidence="13" id="KW-1185">Reference proteome</keyword>
<sequence>MSSTEELKNKALQLIEKLSETNHELYDKHFLRTWDHTDETIKALVYCIQAFECMIKCNISCKLFTSGLAVSNFRDKSTRTRFSFHAATNLLGLSVHEIDETKSQVAHGETVRETANMTSFYTEAIGIRDDIFLGQGYKYQKEVADSIDEGYEKGVLNTRPVVVDLQNDEDHSSQAMCDLVHLIDQFGSLEALKGKKIAMTWAYSPSYGKPLSVPQGIIGLMSRFGMDVHLAYPEGYDLIPEVVEIAKENSKKSGGSFTVSNSMEEAFQDADIVYPKSWAPFSIMQERTELLLQGSAGKEGLEKLEKKCLLNNTKYKDWECTEEKMKLTKKGEALYMHCLPADITGVSCKEGEVSKEVFEKYRIKTYKEASHKMYHIASVIALSKFKNLPEILKKKVLEAPKKKLN</sequence>
<dbReference type="GO" id="GO:0004585">
    <property type="term" value="F:ornithine carbamoyltransferase activity"/>
    <property type="evidence" value="ECO:0007669"/>
    <property type="project" value="UniProtKB-EC"/>
</dbReference>
<dbReference type="InterPro" id="IPR006130">
    <property type="entry name" value="Asp/Orn_carbamoylTrfase"/>
</dbReference>
<evidence type="ECO:0000256" key="1">
    <source>
        <dbReference type="ARBA" id="ARBA00007805"/>
    </source>
</evidence>
<feature type="coiled-coil region" evidence="5">
    <location>
        <begin position="1"/>
        <end position="28"/>
    </location>
</feature>
<evidence type="ECO:0000256" key="4">
    <source>
        <dbReference type="RuleBase" id="RU003634"/>
    </source>
</evidence>
<dbReference type="NCBIfam" id="TIGR03316">
    <property type="entry name" value="ygeW"/>
    <property type="match status" value="1"/>
</dbReference>
<dbReference type="EMBL" id="JANTQA010000047">
    <property type="protein sequence ID" value="KAJ3432498.1"/>
    <property type="molecule type" value="Genomic_DNA"/>
</dbReference>
<dbReference type="NCBIfam" id="NF005538">
    <property type="entry name" value="PRK07200.1"/>
    <property type="match status" value="1"/>
</dbReference>
<gene>
    <name evidence="9" type="ORF">M0812_15103</name>
    <name evidence="8" type="ORF">M0812_21439</name>
    <name evidence="11" type="ORF">M0813_12555</name>
    <name evidence="10" type="ORF">M0813_21277</name>
</gene>
<evidence type="ECO:0000313" key="11">
    <source>
        <dbReference type="EMBL" id="KAJ6254364.1"/>
    </source>
</evidence>
<dbReference type="GO" id="GO:0042450">
    <property type="term" value="P:L-arginine biosynthetic process via ornithine"/>
    <property type="evidence" value="ECO:0007669"/>
    <property type="project" value="TreeGrafter"/>
</dbReference>
<evidence type="ECO:0000259" key="7">
    <source>
        <dbReference type="Pfam" id="PF02729"/>
    </source>
</evidence>
<evidence type="ECO:0000256" key="3">
    <source>
        <dbReference type="ARBA" id="ARBA00022679"/>
    </source>
</evidence>
<dbReference type="Pfam" id="PF02729">
    <property type="entry name" value="OTCace_N"/>
    <property type="match status" value="1"/>
</dbReference>
<dbReference type="GO" id="GO:0019240">
    <property type="term" value="P:citrulline biosynthetic process"/>
    <property type="evidence" value="ECO:0007669"/>
    <property type="project" value="TreeGrafter"/>
</dbReference>
<evidence type="ECO:0000313" key="8">
    <source>
        <dbReference type="EMBL" id="KAJ3432498.1"/>
    </source>
</evidence>
<dbReference type="AlphaFoldDB" id="A0AAV7YXP9"/>
<dbReference type="PANTHER" id="PTHR45753:SF3">
    <property type="entry name" value="ORNITHINE TRANSCARBAMYLASE, MITOCHONDRIAL"/>
    <property type="match status" value="1"/>
</dbReference>
<reference evidence="10" key="1">
    <citation type="submission" date="2022-08" db="EMBL/GenBank/DDBJ databases">
        <title>Novel sulfate-reducing endosymbionts in the free-living metamonad Anaeramoeba.</title>
        <authorList>
            <person name="Jerlstrom-Hultqvist J."/>
            <person name="Cepicka I."/>
            <person name="Gallot-Lavallee L."/>
            <person name="Salas-Leiva D."/>
            <person name="Curtis B.A."/>
            <person name="Zahonova K."/>
            <person name="Pipaliya S."/>
            <person name="Dacks J."/>
            <person name="Roger A.J."/>
        </authorList>
    </citation>
    <scope>NUCLEOTIDE SEQUENCE</scope>
    <source>
        <strain evidence="10">Schooner1</strain>
    </source>
</reference>
<dbReference type="PRINTS" id="PR00101">
    <property type="entry name" value="ATCASE"/>
</dbReference>
<proteinExistence type="inferred from homology"/>
<dbReference type="Pfam" id="PF00185">
    <property type="entry name" value="OTCace"/>
    <property type="match status" value="1"/>
</dbReference>
<protein>
    <recommendedName>
        <fullName evidence="2">ornithine carbamoyltransferase</fullName>
        <ecNumber evidence="2">2.1.3.3</ecNumber>
    </recommendedName>
</protein>
<dbReference type="PANTHER" id="PTHR45753">
    <property type="entry name" value="ORNITHINE CARBAMOYLTRANSFERASE, MITOCHONDRIAL"/>
    <property type="match status" value="1"/>
</dbReference>
<evidence type="ECO:0000313" key="10">
    <source>
        <dbReference type="EMBL" id="KAJ6244019.1"/>
    </source>
</evidence>
<reference evidence="8" key="2">
    <citation type="submission" date="2022-08" db="EMBL/GenBank/DDBJ databases">
        <title>Novel sulphate-reducing endosymbionts in the free-living metamonad Anaeramoeba.</title>
        <authorList>
            <person name="Jerlstrom-Hultqvist J."/>
            <person name="Cepicka I."/>
            <person name="Gallot-Lavallee L."/>
            <person name="Salas-Leiva D."/>
            <person name="Curtis B.A."/>
            <person name="Zahonova K."/>
            <person name="Pipaliya S."/>
            <person name="Dacks J."/>
            <person name="Roger A.J."/>
        </authorList>
    </citation>
    <scope>NUCLEOTIDE SEQUENCE</scope>
    <source>
        <strain evidence="8">Busselton2</strain>
    </source>
</reference>
<dbReference type="InterPro" id="IPR017702">
    <property type="entry name" value="Carbamoyltransferase_YgeW"/>
</dbReference>
<dbReference type="Proteomes" id="UP001150062">
    <property type="component" value="Unassembled WGS sequence"/>
</dbReference>
<dbReference type="Proteomes" id="UP001146793">
    <property type="component" value="Unassembled WGS sequence"/>
</dbReference>
<feature type="domain" description="Aspartate/ornithine carbamoyltransferase Asp/Orn-binding" evidence="6">
    <location>
        <begin position="217"/>
        <end position="381"/>
    </location>
</feature>
<dbReference type="EMBL" id="JAOAOG010000023">
    <property type="protein sequence ID" value="KAJ6254364.1"/>
    <property type="molecule type" value="Genomic_DNA"/>
</dbReference>
<dbReference type="EMBL" id="JANTQA010000032">
    <property type="protein sequence ID" value="KAJ3439082.1"/>
    <property type="molecule type" value="Genomic_DNA"/>
</dbReference>
<feature type="domain" description="Aspartate/ornithine carbamoyltransferase carbamoyl-P binding" evidence="7">
    <location>
        <begin position="28"/>
        <end position="182"/>
    </location>
</feature>
<evidence type="ECO:0000313" key="9">
    <source>
        <dbReference type="EMBL" id="KAJ3439082.1"/>
    </source>
</evidence>
<evidence type="ECO:0000259" key="6">
    <source>
        <dbReference type="Pfam" id="PF00185"/>
    </source>
</evidence>
<evidence type="ECO:0000313" key="12">
    <source>
        <dbReference type="Proteomes" id="UP001146793"/>
    </source>
</evidence>
<evidence type="ECO:0000313" key="13">
    <source>
        <dbReference type="Proteomes" id="UP001150062"/>
    </source>
</evidence>
<dbReference type="PRINTS" id="PR00100">
    <property type="entry name" value="AOTCASE"/>
</dbReference>
<dbReference type="EMBL" id="JAOAOG010000166">
    <property type="protein sequence ID" value="KAJ6244019.1"/>
    <property type="molecule type" value="Genomic_DNA"/>
</dbReference>
<dbReference type="InterPro" id="IPR006131">
    <property type="entry name" value="Asp_carbamoyltransf_Asp/Orn-bd"/>
</dbReference>
<accession>A0AAV7YXP9</accession>
<evidence type="ECO:0000256" key="2">
    <source>
        <dbReference type="ARBA" id="ARBA00013007"/>
    </source>
</evidence>
<keyword evidence="3 4" id="KW-0808">Transferase</keyword>
<keyword evidence="5" id="KW-0175">Coiled coil</keyword>
<dbReference type="GO" id="GO:0016597">
    <property type="term" value="F:amino acid binding"/>
    <property type="evidence" value="ECO:0007669"/>
    <property type="project" value="InterPro"/>
</dbReference>
<evidence type="ECO:0000256" key="5">
    <source>
        <dbReference type="SAM" id="Coils"/>
    </source>
</evidence>
<name>A0AAV7YXP9_9EUKA</name>
<dbReference type="InterPro" id="IPR006132">
    <property type="entry name" value="Asp/Orn_carbamoyltranf_P-bd"/>
</dbReference>
<dbReference type="SUPFAM" id="SSF53671">
    <property type="entry name" value="Aspartate/ornithine carbamoyltransferase"/>
    <property type="match status" value="1"/>
</dbReference>
<comment type="similarity">
    <text evidence="1">Belongs to the aspartate/ornithine carbamoyltransferase superfamily. OTCase family.</text>
</comment>
<organism evidence="8 12">
    <name type="scientific">Anaeramoeba flamelloides</name>
    <dbReference type="NCBI Taxonomy" id="1746091"/>
    <lineage>
        <taxon>Eukaryota</taxon>
        <taxon>Metamonada</taxon>
        <taxon>Anaeramoebidae</taxon>
        <taxon>Anaeramoeba</taxon>
    </lineage>
</organism>
<dbReference type="InterPro" id="IPR036901">
    <property type="entry name" value="Asp/Orn_carbamoylTrfase_sf"/>
</dbReference>
<dbReference type="EC" id="2.1.3.3" evidence="2"/>
<dbReference type="Gene3D" id="3.40.50.1370">
    <property type="entry name" value="Aspartate/ornithine carbamoyltransferase"/>
    <property type="match status" value="2"/>
</dbReference>
<comment type="caution">
    <text evidence="8">The sequence shown here is derived from an EMBL/GenBank/DDBJ whole genome shotgun (WGS) entry which is preliminary data.</text>
</comment>